<name>A0A8X7QRP2_BRACI</name>
<accession>A0A8X7QRP2</accession>
<keyword evidence="3" id="KW-1185">Reference proteome</keyword>
<organism evidence="2 3">
    <name type="scientific">Brassica carinata</name>
    <name type="common">Ethiopian mustard</name>
    <name type="synonym">Abyssinian cabbage</name>
    <dbReference type="NCBI Taxonomy" id="52824"/>
    <lineage>
        <taxon>Eukaryota</taxon>
        <taxon>Viridiplantae</taxon>
        <taxon>Streptophyta</taxon>
        <taxon>Embryophyta</taxon>
        <taxon>Tracheophyta</taxon>
        <taxon>Spermatophyta</taxon>
        <taxon>Magnoliopsida</taxon>
        <taxon>eudicotyledons</taxon>
        <taxon>Gunneridae</taxon>
        <taxon>Pentapetalae</taxon>
        <taxon>rosids</taxon>
        <taxon>malvids</taxon>
        <taxon>Brassicales</taxon>
        <taxon>Brassicaceae</taxon>
        <taxon>Brassiceae</taxon>
        <taxon>Brassica</taxon>
    </lineage>
</organism>
<dbReference type="OrthoDB" id="1090345at2759"/>
<dbReference type="PROSITE" id="PS50053">
    <property type="entry name" value="UBIQUITIN_2"/>
    <property type="match status" value="1"/>
</dbReference>
<feature type="domain" description="Ubiquitin-like" evidence="1">
    <location>
        <begin position="39"/>
        <end position="113"/>
    </location>
</feature>
<gene>
    <name evidence="2" type="ORF">Bca52824_057662</name>
</gene>
<proteinExistence type="predicted"/>
<dbReference type="InterPro" id="IPR029071">
    <property type="entry name" value="Ubiquitin-like_domsf"/>
</dbReference>
<dbReference type="Gene3D" id="3.10.20.90">
    <property type="entry name" value="Phosphatidylinositol 3-kinase Catalytic Subunit, Chain A, domain 1"/>
    <property type="match status" value="1"/>
</dbReference>
<dbReference type="EMBL" id="JAAMPC010000012">
    <property type="protein sequence ID" value="KAG2275107.1"/>
    <property type="molecule type" value="Genomic_DNA"/>
</dbReference>
<protein>
    <recommendedName>
        <fullName evidence="1">Ubiquitin-like domain-containing protein</fullName>
    </recommendedName>
</protein>
<dbReference type="Pfam" id="PF05627">
    <property type="entry name" value="AvrRpt-cleavage"/>
    <property type="match status" value="1"/>
</dbReference>
<dbReference type="InterPro" id="IPR040387">
    <property type="entry name" value="RIN4/NOI4"/>
</dbReference>
<dbReference type="AlphaFoldDB" id="A0A8X7QRP2"/>
<evidence type="ECO:0000313" key="2">
    <source>
        <dbReference type="EMBL" id="KAG2275107.1"/>
    </source>
</evidence>
<evidence type="ECO:0000313" key="3">
    <source>
        <dbReference type="Proteomes" id="UP000886595"/>
    </source>
</evidence>
<dbReference type="SUPFAM" id="SSF54236">
    <property type="entry name" value="Ubiquitin-like"/>
    <property type="match status" value="1"/>
</dbReference>
<sequence length="120" mass="13473">MSDKGRPLPKFGEWDVNDPASAEGFTVIFNKARDEKRLVANPDHPDDVDVYFRIKKDVGLRKMMEAFSVKKGEDMSAFAFLFDGVHIKPDQTPNQLELEDGDEIQAFLHQLAGVLSFCAA</sequence>
<evidence type="ECO:0000259" key="1">
    <source>
        <dbReference type="PROSITE" id="PS50053"/>
    </source>
</evidence>
<reference evidence="2 3" key="1">
    <citation type="submission" date="2020-02" db="EMBL/GenBank/DDBJ databases">
        <authorList>
            <person name="Ma Q."/>
            <person name="Huang Y."/>
            <person name="Song X."/>
            <person name="Pei D."/>
        </authorList>
    </citation>
    <scope>NUCLEOTIDE SEQUENCE [LARGE SCALE GENOMIC DNA]</scope>
    <source>
        <strain evidence="2">Sxm20200214</strain>
        <tissue evidence="2">Leaf</tissue>
    </source>
</reference>
<dbReference type="PANTHER" id="PTHR33159:SF101">
    <property type="entry name" value="OS04G0379600 PROTEIN"/>
    <property type="match status" value="1"/>
</dbReference>
<dbReference type="Proteomes" id="UP000886595">
    <property type="component" value="Unassembled WGS sequence"/>
</dbReference>
<dbReference type="InterPro" id="IPR022617">
    <property type="entry name" value="Rad60/SUMO-like_dom"/>
</dbReference>
<dbReference type="InterPro" id="IPR008700">
    <property type="entry name" value="TypeIII_avirulence_cleave"/>
</dbReference>
<dbReference type="Pfam" id="PF11976">
    <property type="entry name" value="Rad60-SLD"/>
    <property type="match status" value="1"/>
</dbReference>
<comment type="caution">
    <text evidence="2">The sequence shown here is derived from an EMBL/GenBank/DDBJ whole genome shotgun (WGS) entry which is preliminary data.</text>
</comment>
<dbReference type="PANTHER" id="PTHR33159">
    <property type="entry name" value="RPM1-INTERACTING PROTEIN 4 (RIN4) FAMILY PROTEIN"/>
    <property type="match status" value="1"/>
</dbReference>
<dbReference type="InterPro" id="IPR000626">
    <property type="entry name" value="Ubiquitin-like_dom"/>
</dbReference>